<organism evidence="20 21">
    <name type="scientific">Chlorella sorokiniana</name>
    <name type="common">Freshwater green alga</name>
    <dbReference type="NCBI Taxonomy" id="3076"/>
    <lineage>
        <taxon>Eukaryota</taxon>
        <taxon>Viridiplantae</taxon>
        <taxon>Chlorophyta</taxon>
        <taxon>core chlorophytes</taxon>
        <taxon>Trebouxiophyceae</taxon>
        <taxon>Chlorellales</taxon>
        <taxon>Chlorellaceae</taxon>
        <taxon>Chlorella clade</taxon>
        <taxon>Chlorella</taxon>
    </lineage>
</organism>
<gene>
    <name evidence="20" type="ORF">C2E21_3835</name>
</gene>
<dbReference type="Pfam" id="PF00752">
    <property type="entry name" value="XPG_N"/>
    <property type="match status" value="1"/>
</dbReference>
<feature type="region of interest" description="Disordered" evidence="17">
    <location>
        <begin position="417"/>
        <end position="755"/>
    </location>
</feature>
<comment type="function">
    <text evidence="16">Putative 5'-&gt;3' double-stranded DNA exonuclease which may also contain a cryptic 3'-&gt;5' double-stranded DNA exonuclease activity. May be involved in DNA mismatch repair (MMR).</text>
</comment>
<evidence type="ECO:0000256" key="8">
    <source>
        <dbReference type="ARBA" id="ARBA00022769"/>
    </source>
</evidence>
<evidence type="ECO:0000256" key="1">
    <source>
        <dbReference type="ARBA" id="ARBA00001946"/>
    </source>
</evidence>
<comment type="caution">
    <text evidence="20">The sequence shown here is derived from an EMBL/GenBank/DDBJ whole genome shotgun (WGS) entry which is preliminary data.</text>
</comment>
<protein>
    <recommendedName>
        <fullName evidence="4">Exonuclease 1</fullName>
    </recommendedName>
</protein>
<dbReference type="SMART" id="SM00484">
    <property type="entry name" value="XPGI"/>
    <property type="match status" value="1"/>
</dbReference>
<feature type="compositionally biased region" description="Low complexity" evidence="17">
    <location>
        <begin position="373"/>
        <end position="387"/>
    </location>
</feature>
<evidence type="ECO:0000256" key="2">
    <source>
        <dbReference type="ARBA" id="ARBA00004123"/>
    </source>
</evidence>
<dbReference type="CDD" id="cd09857">
    <property type="entry name" value="PIN_EXO1"/>
    <property type="match status" value="1"/>
</dbReference>
<feature type="compositionally biased region" description="Gly residues" evidence="17">
    <location>
        <begin position="670"/>
        <end position="686"/>
    </location>
</feature>
<evidence type="ECO:0000256" key="7">
    <source>
        <dbReference type="ARBA" id="ARBA00022763"/>
    </source>
</evidence>
<reference evidence="20 21" key="1">
    <citation type="journal article" date="2018" name="Plant J.">
        <title>Genome sequences of Chlorella sorokiniana UTEX 1602 and Micractinium conductrix SAG 241.80: implications to maltose excretion by a green alga.</title>
        <authorList>
            <person name="Arriola M.B."/>
            <person name="Velmurugan N."/>
            <person name="Zhang Y."/>
            <person name="Plunkett M.H."/>
            <person name="Hondzo H."/>
            <person name="Barney B.M."/>
        </authorList>
    </citation>
    <scope>NUCLEOTIDE SEQUENCE [LARGE SCALE GENOMIC DNA]</scope>
    <source>
        <strain evidence="21">UTEX 1602</strain>
    </source>
</reference>
<evidence type="ECO:0000256" key="15">
    <source>
        <dbReference type="ARBA" id="ARBA00023242"/>
    </source>
</evidence>
<dbReference type="SUPFAM" id="SSF47807">
    <property type="entry name" value="5' to 3' exonuclease, C-terminal subdomain"/>
    <property type="match status" value="1"/>
</dbReference>
<dbReference type="GO" id="GO:0003677">
    <property type="term" value="F:DNA binding"/>
    <property type="evidence" value="ECO:0007669"/>
    <property type="project" value="UniProtKB-KW"/>
</dbReference>
<keyword evidence="21" id="KW-1185">Reference proteome</keyword>
<dbReference type="GO" id="GO:0035312">
    <property type="term" value="F:5'-3' DNA exonuclease activity"/>
    <property type="evidence" value="ECO:0007669"/>
    <property type="project" value="InterPro"/>
</dbReference>
<dbReference type="EMBL" id="LHPG02000007">
    <property type="protein sequence ID" value="PRW57196.1"/>
    <property type="molecule type" value="Genomic_DNA"/>
</dbReference>
<dbReference type="InterPro" id="IPR006085">
    <property type="entry name" value="XPG_DNA_repair_N"/>
</dbReference>
<evidence type="ECO:0000256" key="6">
    <source>
        <dbReference type="ARBA" id="ARBA00022723"/>
    </source>
</evidence>
<evidence type="ECO:0000256" key="14">
    <source>
        <dbReference type="ARBA" id="ARBA00023204"/>
    </source>
</evidence>
<keyword evidence="13" id="KW-0238">DNA-binding</keyword>
<evidence type="ECO:0000256" key="9">
    <source>
        <dbReference type="ARBA" id="ARBA00022801"/>
    </source>
</evidence>
<evidence type="ECO:0000259" key="19">
    <source>
        <dbReference type="SMART" id="SM00485"/>
    </source>
</evidence>
<evidence type="ECO:0000259" key="18">
    <source>
        <dbReference type="SMART" id="SM00484"/>
    </source>
</evidence>
<feature type="compositionally biased region" description="Low complexity" evidence="17">
    <location>
        <begin position="615"/>
        <end position="642"/>
    </location>
</feature>
<dbReference type="InterPro" id="IPR036279">
    <property type="entry name" value="5-3_exonuclease_C_sf"/>
</dbReference>
<comment type="cofactor">
    <cofactor evidence="1">
        <name>Mg(2+)</name>
        <dbReference type="ChEBI" id="CHEBI:18420"/>
    </cofactor>
</comment>
<dbReference type="InterPro" id="IPR029060">
    <property type="entry name" value="PIN-like_dom_sf"/>
</dbReference>
<evidence type="ECO:0000256" key="4">
    <source>
        <dbReference type="ARBA" id="ARBA00020324"/>
    </source>
</evidence>
<feature type="domain" description="XPG N-terminal" evidence="19">
    <location>
        <begin position="1"/>
        <end position="99"/>
    </location>
</feature>
<evidence type="ECO:0000256" key="17">
    <source>
        <dbReference type="SAM" id="MobiDB-lite"/>
    </source>
</evidence>
<comment type="subcellular location">
    <subcellularLocation>
        <location evidence="2">Nucleus</location>
    </subcellularLocation>
</comment>
<keyword evidence="6" id="KW-0479">Metal-binding</keyword>
<dbReference type="GO" id="GO:0006281">
    <property type="term" value="P:DNA repair"/>
    <property type="evidence" value="ECO:0007669"/>
    <property type="project" value="UniProtKB-KW"/>
</dbReference>
<accession>A0A2P6TT06</accession>
<dbReference type="InterPro" id="IPR037315">
    <property type="entry name" value="EXO1_H3TH"/>
</dbReference>
<dbReference type="CDD" id="cd09908">
    <property type="entry name" value="H3TH_EXO1"/>
    <property type="match status" value="1"/>
</dbReference>
<feature type="region of interest" description="Disordered" evidence="17">
    <location>
        <begin position="785"/>
        <end position="866"/>
    </location>
</feature>
<feature type="compositionally biased region" description="Low complexity" evidence="17">
    <location>
        <begin position="428"/>
        <end position="461"/>
    </location>
</feature>
<dbReference type="InterPro" id="IPR019974">
    <property type="entry name" value="XPG_CS"/>
</dbReference>
<dbReference type="GO" id="GO:0005634">
    <property type="term" value="C:nucleus"/>
    <property type="evidence" value="ECO:0007669"/>
    <property type="project" value="UniProtKB-SubCell"/>
</dbReference>
<dbReference type="Pfam" id="PF00867">
    <property type="entry name" value="XPG_I"/>
    <property type="match status" value="1"/>
</dbReference>
<dbReference type="GO" id="GO:0017108">
    <property type="term" value="F:5'-flap endonuclease activity"/>
    <property type="evidence" value="ECO:0007669"/>
    <property type="project" value="TreeGrafter"/>
</dbReference>
<name>A0A2P6TT06_CHLSO</name>
<feature type="domain" description="XPG-I" evidence="18">
    <location>
        <begin position="138"/>
        <end position="208"/>
    </location>
</feature>
<keyword evidence="12" id="KW-0267">Excision nuclease</keyword>
<dbReference type="SMART" id="SM00485">
    <property type="entry name" value="XPGN"/>
    <property type="match status" value="1"/>
</dbReference>
<evidence type="ECO:0000256" key="12">
    <source>
        <dbReference type="ARBA" id="ARBA00022881"/>
    </source>
</evidence>
<dbReference type="SUPFAM" id="SSF88723">
    <property type="entry name" value="PIN domain-like"/>
    <property type="match status" value="1"/>
</dbReference>
<proteinExistence type="inferred from homology"/>
<dbReference type="PANTHER" id="PTHR11081">
    <property type="entry name" value="FLAP ENDONUCLEASE FAMILY MEMBER"/>
    <property type="match status" value="1"/>
</dbReference>
<keyword evidence="5" id="KW-0540">Nuclease</keyword>
<sequence length="866" mass="92269">MGIAGLLPQLRSITRRAHVSKYRGQTMAVDAYCLLHRGSYSCARELVEGEPTDRHVQYCMGRVELLLAAGVRPMVVFDGDRLPNKADEERSRERSREENKARARALWAQGNKAAAMECYQKAVDIQPAHAKQFVEALKQRNIPYIVAPYEADAQMAYLALNNLVDAVLTEDSDLLCYGCPTVFFKMDKGGEGEEVRLADLPTAKELAFQGFGHELFQEMCVLAGCDFVASLPGIGIKKAHQHLRRTRCFLKVVRALRFDGVKIPEGYERRVQRALWTFKHQRVYCPRRRAAVHLHEVVGGELAAGARVPAAAQLEEGEPDFLGPPLPHDVAEAIAVGDLDPITKLPFGNELQPCTAPLAADAAASGCGAAASQRAAPSGRQQKASGRGKSGGQQGRPAASSGGPILKYVLRGLTKPSTSADFKAPRVQQQSGSQGSQEQQSIAGASAPRQQQQQQQQPQQRRQTEEEEEDVQSPAGGLMASLRAALQDEPSIEQLLSEQAVAADYDPTADSGDEDCSGPALQQRHGGGRPRFVVPHRQQQQQQQQRQQRQQQQQQQVSALQALGLPSSPTIDELLDGSSANTGQDEELELPSLRCSPVVEGPAASQRPSQRAWLPQRAAAMQQAPAAIEEQTAAQRRQQAQQDLLDLISPGGPAFLQQQQQPEQQQQPDEGGGGITPGFYGGGSEAGSGARLLTSLPRRPPAATPGSASPVFQGFYRQPQLGSAAQRRRSSAAEEEGGGGGDASPSFSGGDDPIASLSHVAAFQPKAEAAMERAAAAALAATAQKAFPPLPPPPRHLLHGSAAGPAAGSDDEAGQPASTPAAGKRPLLGLGVEKENRLLQAARSKRPKGGGSSTAPGTNPFAGFAL</sequence>
<dbReference type="AlphaFoldDB" id="A0A2P6TT06"/>
<dbReference type="PANTHER" id="PTHR11081:SF65">
    <property type="entry name" value="DNA DAMAGE-INDUCIBLE PROTEIN DIN7-RELATED"/>
    <property type="match status" value="1"/>
</dbReference>
<evidence type="ECO:0000256" key="16">
    <source>
        <dbReference type="ARBA" id="ARBA00060210"/>
    </source>
</evidence>
<dbReference type="Gene3D" id="3.40.50.1010">
    <property type="entry name" value="5'-nuclease"/>
    <property type="match status" value="1"/>
</dbReference>
<keyword evidence="8" id="KW-0228">DNA excision</keyword>
<comment type="similarity">
    <text evidence="3">Belongs to the XPG/RAD2 endonuclease family. EXO1 subfamily.</text>
</comment>
<dbReference type="InterPro" id="IPR044752">
    <property type="entry name" value="PIN-like_EXO1"/>
</dbReference>
<dbReference type="InterPro" id="IPR006086">
    <property type="entry name" value="XPG-I_dom"/>
</dbReference>
<feature type="compositionally biased region" description="Low complexity" evidence="17">
    <location>
        <begin position="657"/>
        <end position="669"/>
    </location>
</feature>
<keyword evidence="15" id="KW-0539">Nucleus</keyword>
<evidence type="ECO:0000256" key="5">
    <source>
        <dbReference type="ARBA" id="ARBA00022722"/>
    </source>
</evidence>
<keyword evidence="7" id="KW-0227">DNA damage</keyword>
<dbReference type="PRINTS" id="PR00853">
    <property type="entry name" value="XPGRADSUPER"/>
</dbReference>
<keyword evidence="10 20" id="KW-0269">Exonuclease</keyword>
<dbReference type="Gene3D" id="1.10.150.20">
    <property type="entry name" value="5' to 3' exonuclease, C-terminal subdomain"/>
    <property type="match status" value="1"/>
</dbReference>
<evidence type="ECO:0000313" key="21">
    <source>
        <dbReference type="Proteomes" id="UP000239899"/>
    </source>
</evidence>
<keyword evidence="14" id="KW-0234">DNA repair</keyword>
<dbReference type="InterPro" id="IPR006084">
    <property type="entry name" value="XPG/Rad2"/>
</dbReference>
<feature type="compositionally biased region" description="Low complexity" evidence="17">
    <location>
        <begin position="743"/>
        <end position="752"/>
    </location>
</feature>
<evidence type="ECO:0000256" key="11">
    <source>
        <dbReference type="ARBA" id="ARBA00022842"/>
    </source>
</evidence>
<dbReference type="OrthoDB" id="26491at2759"/>
<dbReference type="PROSITE" id="PS00842">
    <property type="entry name" value="XPG_2"/>
    <property type="match status" value="1"/>
</dbReference>
<dbReference type="GO" id="GO:0046872">
    <property type="term" value="F:metal ion binding"/>
    <property type="evidence" value="ECO:0007669"/>
    <property type="project" value="UniProtKB-KW"/>
</dbReference>
<feature type="region of interest" description="Disordered" evidence="17">
    <location>
        <begin position="373"/>
        <end position="403"/>
    </location>
</feature>
<dbReference type="STRING" id="3076.A0A2P6TT06"/>
<evidence type="ECO:0000256" key="10">
    <source>
        <dbReference type="ARBA" id="ARBA00022839"/>
    </source>
</evidence>
<dbReference type="InterPro" id="IPR008918">
    <property type="entry name" value="HhH2"/>
</dbReference>
<evidence type="ECO:0000256" key="13">
    <source>
        <dbReference type="ARBA" id="ARBA00023125"/>
    </source>
</evidence>
<dbReference type="Proteomes" id="UP000239899">
    <property type="component" value="Unassembled WGS sequence"/>
</dbReference>
<keyword evidence="11" id="KW-0460">Magnesium</keyword>
<evidence type="ECO:0000313" key="20">
    <source>
        <dbReference type="EMBL" id="PRW57196.1"/>
    </source>
</evidence>
<feature type="compositionally biased region" description="Low complexity" evidence="17">
    <location>
        <begin position="537"/>
        <end position="556"/>
    </location>
</feature>
<dbReference type="SMART" id="SM00279">
    <property type="entry name" value="HhH2"/>
    <property type="match status" value="1"/>
</dbReference>
<keyword evidence="9" id="KW-0378">Hydrolase</keyword>
<feature type="compositionally biased region" description="Low complexity" evidence="17">
    <location>
        <begin position="799"/>
        <end position="808"/>
    </location>
</feature>
<evidence type="ECO:0000256" key="3">
    <source>
        <dbReference type="ARBA" id="ARBA00010563"/>
    </source>
</evidence>
<dbReference type="FunFam" id="3.40.50.1010:FF:000002">
    <property type="entry name" value="Exonuclease 1, putative"/>
    <property type="match status" value="1"/>
</dbReference>
<dbReference type="FunFam" id="1.10.150.20:FF:000011">
    <property type="entry name" value="exonuclease 1"/>
    <property type="match status" value="1"/>
</dbReference>